<dbReference type="InterPro" id="IPR036374">
    <property type="entry name" value="OxRdtase_Mopterin-bd_sf"/>
</dbReference>
<accession>A0A3D0KGC2</accession>
<protein>
    <recommendedName>
        <fullName evidence="2">Oxidoreductase molybdopterin-binding domain-containing protein</fullName>
    </recommendedName>
</protein>
<name>A0A3D0KGC2_9GAMM</name>
<sequence length="170" mass="19610">MNAANSIVAIRCCAHHYPKASVACILLLLSWLSMPVYAQALSIINGEKTTALSLNELRQQSTITSPVFDPFQGRELEMHGLEFRRFLINQFGEVPPALHFTTWDDYEVTLDGWDDPKWLMVTAESGEPLTLRSRGPLRLVDLAYNDQRDIKSLREFNDWIWMIRSIEARW</sequence>
<evidence type="ECO:0008006" key="2">
    <source>
        <dbReference type="Google" id="ProtNLM"/>
    </source>
</evidence>
<organism evidence="1">
    <name type="scientific">Halomonas campaniensis</name>
    <dbReference type="NCBI Taxonomy" id="213554"/>
    <lineage>
        <taxon>Bacteria</taxon>
        <taxon>Pseudomonadati</taxon>
        <taxon>Pseudomonadota</taxon>
        <taxon>Gammaproteobacteria</taxon>
        <taxon>Oceanospirillales</taxon>
        <taxon>Halomonadaceae</taxon>
        <taxon>Halomonas</taxon>
    </lineage>
</organism>
<gene>
    <name evidence="1" type="ORF">DEO68_10615</name>
</gene>
<reference evidence="1" key="1">
    <citation type="journal article" date="2018" name="Nat. Biotechnol.">
        <title>A standardized bacterial taxonomy based on genome phylogeny substantially revises the tree of life.</title>
        <authorList>
            <person name="Parks D.H."/>
            <person name="Chuvochina M."/>
            <person name="Waite D.W."/>
            <person name="Rinke C."/>
            <person name="Skarshewski A."/>
            <person name="Chaumeil P.A."/>
            <person name="Hugenholtz P."/>
        </authorList>
    </citation>
    <scope>NUCLEOTIDE SEQUENCE [LARGE SCALE GENOMIC DNA]</scope>
    <source>
        <strain evidence="1">UBA11284</strain>
    </source>
</reference>
<comment type="caution">
    <text evidence="1">The sequence shown here is derived from an EMBL/GenBank/DDBJ whole genome shotgun (WGS) entry which is preliminary data.</text>
</comment>
<proteinExistence type="predicted"/>
<evidence type="ECO:0000313" key="1">
    <source>
        <dbReference type="EMBL" id="HCA02617.1"/>
    </source>
</evidence>
<dbReference type="EMBL" id="DOTR01000052">
    <property type="protein sequence ID" value="HCA02617.1"/>
    <property type="molecule type" value="Genomic_DNA"/>
</dbReference>
<dbReference type="AlphaFoldDB" id="A0A3D0KGC2"/>
<dbReference type="SUPFAM" id="SSF56524">
    <property type="entry name" value="Oxidoreductase molybdopterin-binding domain"/>
    <property type="match status" value="1"/>
</dbReference>